<evidence type="ECO:0000259" key="6">
    <source>
        <dbReference type="PROSITE" id="PS51733"/>
    </source>
</evidence>
<dbReference type="PANTHER" id="PTHR10993">
    <property type="entry name" value="OCTANOYLTRANSFERASE"/>
    <property type="match status" value="1"/>
</dbReference>
<evidence type="ECO:0000256" key="2">
    <source>
        <dbReference type="ARBA" id="ARBA00007907"/>
    </source>
</evidence>
<accession>A0A9W7Y1Z2</accession>
<dbReference type="NCBIfam" id="TIGR00214">
    <property type="entry name" value="lipB"/>
    <property type="match status" value="1"/>
</dbReference>
<evidence type="ECO:0000256" key="1">
    <source>
        <dbReference type="ARBA" id="ARBA00004821"/>
    </source>
</evidence>
<dbReference type="Proteomes" id="UP001149813">
    <property type="component" value="Unassembled WGS sequence"/>
</dbReference>
<dbReference type="CDD" id="cd16444">
    <property type="entry name" value="LipB"/>
    <property type="match status" value="1"/>
</dbReference>
<dbReference type="GO" id="GO:0009249">
    <property type="term" value="P:protein lipoylation"/>
    <property type="evidence" value="ECO:0007669"/>
    <property type="project" value="InterPro"/>
</dbReference>
<dbReference type="InterPro" id="IPR004143">
    <property type="entry name" value="BPL_LPL_catalytic"/>
</dbReference>
<dbReference type="InterPro" id="IPR045864">
    <property type="entry name" value="aa-tRNA-synth_II/BPL/LPL"/>
</dbReference>
<keyword evidence="4" id="KW-0808">Transferase</keyword>
<keyword evidence="8" id="KW-1185">Reference proteome</keyword>
<reference evidence="7" key="1">
    <citation type="submission" date="2022-07" db="EMBL/GenBank/DDBJ databases">
        <title>Phylogenomic reconstructions and comparative analyses of Kickxellomycotina fungi.</title>
        <authorList>
            <person name="Reynolds N.K."/>
            <person name="Stajich J.E."/>
            <person name="Barry K."/>
            <person name="Grigoriev I.V."/>
            <person name="Crous P."/>
            <person name="Smith M.E."/>
        </authorList>
    </citation>
    <scope>NUCLEOTIDE SEQUENCE</scope>
    <source>
        <strain evidence="7">NBRC 32514</strain>
    </source>
</reference>
<dbReference type="GO" id="GO:0033819">
    <property type="term" value="F:lipoyl(octanoyl) transferase activity"/>
    <property type="evidence" value="ECO:0007669"/>
    <property type="project" value="UniProtKB-EC"/>
</dbReference>
<dbReference type="SUPFAM" id="SSF55681">
    <property type="entry name" value="Class II aaRS and biotin synthetases"/>
    <property type="match status" value="1"/>
</dbReference>
<dbReference type="InterPro" id="IPR000544">
    <property type="entry name" value="Octanoyltransferase"/>
</dbReference>
<dbReference type="PROSITE" id="PS01313">
    <property type="entry name" value="LIPB"/>
    <property type="match status" value="1"/>
</dbReference>
<evidence type="ECO:0000313" key="8">
    <source>
        <dbReference type="Proteomes" id="UP001149813"/>
    </source>
</evidence>
<proteinExistence type="inferred from homology"/>
<dbReference type="HAMAP" id="MF_00013">
    <property type="entry name" value="LipB"/>
    <property type="match status" value="1"/>
</dbReference>
<feature type="domain" description="BPL/LPL catalytic" evidence="6">
    <location>
        <begin position="78"/>
        <end position="269"/>
    </location>
</feature>
<dbReference type="OrthoDB" id="19908at2759"/>
<dbReference type="EC" id="2.3.1.181" evidence="3"/>
<dbReference type="NCBIfam" id="NF010925">
    <property type="entry name" value="PRK14345.1"/>
    <property type="match status" value="1"/>
</dbReference>
<dbReference type="Pfam" id="PF21948">
    <property type="entry name" value="LplA-B_cat"/>
    <property type="match status" value="1"/>
</dbReference>
<keyword evidence="5" id="KW-0012">Acyltransferase</keyword>
<evidence type="ECO:0000313" key="7">
    <source>
        <dbReference type="EMBL" id="KAJ1723185.1"/>
    </source>
</evidence>
<name>A0A9W7Y1Z2_9FUNG</name>
<comment type="similarity">
    <text evidence="2">Belongs to the LipB family.</text>
</comment>
<protein>
    <recommendedName>
        <fullName evidence="3">lipoyl(octanoyl) transferase</fullName>
        <ecNumber evidence="3">2.3.1.181</ecNumber>
    </recommendedName>
</protein>
<evidence type="ECO:0000256" key="5">
    <source>
        <dbReference type="ARBA" id="ARBA00023315"/>
    </source>
</evidence>
<evidence type="ECO:0000256" key="3">
    <source>
        <dbReference type="ARBA" id="ARBA00012334"/>
    </source>
</evidence>
<dbReference type="Gene3D" id="3.30.930.10">
    <property type="entry name" value="Bira Bifunctional Protein, Domain 2"/>
    <property type="match status" value="1"/>
</dbReference>
<dbReference type="InterPro" id="IPR020605">
    <property type="entry name" value="Octanoyltransferase_CS"/>
</dbReference>
<dbReference type="AlphaFoldDB" id="A0A9W7Y1Z2"/>
<dbReference type="PROSITE" id="PS51733">
    <property type="entry name" value="BPL_LPL_CATALYTIC"/>
    <property type="match status" value="1"/>
</dbReference>
<evidence type="ECO:0000256" key="4">
    <source>
        <dbReference type="ARBA" id="ARBA00022679"/>
    </source>
</evidence>
<dbReference type="PANTHER" id="PTHR10993:SF7">
    <property type="entry name" value="LIPOYLTRANSFERASE 2, MITOCHONDRIAL-RELATED"/>
    <property type="match status" value="1"/>
</dbReference>
<comment type="pathway">
    <text evidence="1">Protein modification; protein lipoylation via endogenous pathway; protein N(6)-(lipoyl)lysine from octanoyl-[acyl-carrier-protein]: step 1/2.</text>
</comment>
<dbReference type="EMBL" id="JANBOJ010000077">
    <property type="protein sequence ID" value="KAJ1723185.1"/>
    <property type="molecule type" value="Genomic_DNA"/>
</dbReference>
<gene>
    <name evidence="7" type="ORF">LPJ53_002447</name>
</gene>
<organism evidence="7 8">
    <name type="scientific">Coemansia erecta</name>
    <dbReference type="NCBI Taxonomy" id="147472"/>
    <lineage>
        <taxon>Eukaryota</taxon>
        <taxon>Fungi</taxon>
        <taxon>Fungi incertae sedis</taxon>
        <taxon>Zoopagomycota</taxon>
        <taxon>Kickxellomycotina</taxon>
        <taxon>Kickxellomycetes</taxon>
        <taxon>Kickxellales</taxon>
        <taxon>Kickxellaceae</taxon>
        <taxon>Coemansia</taxon>
    </lineage>
</organism>
<comment type="caution">
    <text evidence="7">The sequence shown here is derived from an EMBL/GenBank/DDBJ whole genome shotgun (WGS) entry which is preliminary data.</text>
</comment>
<sequence>MLAQRFRSAANGFAAKSLSRCTLGRSADQLKDLPPVGYINLGLVDYRAALALQKQLCRRRIDEIYSGPHRRRNDPGERRLSDTIILLEHPPVYTNGRRNHGKVGDAEIERLRQLDCDYVETNRGGEITFHGPGQLVVYPSLYLRDHHLGTKCYVEGLENTVVETCARVGVKAEALKGFPGVWVSPTQKVAALGTHVQKYVTSHGFALNCTTDMRWFEEIVPCGLEGRMAVSLQRILEQMNGGEAPVDASVASITPTVLDSFAQVFGCNVRPLEEVSRDTFELIHEILHNETMK</sequence>